<feature type="region of interest" description="Disordered" evidence="1">
    <location>
        <begin position="136"/>
        <end position="187"/>
    </location>
</feature>
<evidence type="ECO:0000313" key="3">
    <source>
        <dbReference type="Proteomes" id="UP000479190"/>
    </source>
</evidence>
<proteinExistence type="predicted"/>
<sequence>MEEIQGDCQEAQWRVVRAQIDKALRTRRPASDLRQAAFAAYDKFVEQYSRDINKEVHTYGHLVDAERAMDDQRRRPPSPRRHNVCCECVENIDCTPTQNMRGGVSGRPHGHSNAAHTEIATPTQLAPVQIYTGGCRATSPYKNSRRHEQSFSRNNSTTTGIRTSTRREKSSFRSSSTSISSPSSISLEPVFDDSLRAKKRYRLIACK</sequence>
<dbReference type="Proteomes" id="UP000479190">
    <property type="component" value="Unassembled WGS sequence"/>
</dbReference>
<evidence type="ECO:0000313" key="2">
    <source>
        <dbReference type="EMBL" id="CAB0034603.1"/>
    </source>
</evidence>
<name>A0A6H5I9E2_9HYME</name>
<gene>
    <name evidence="2" type="ORF">TBRA_LOCUS6501</name>
</gene>
<keyword evidence="3" id="KW-1185">Reference proteome</keyword>
<dbReference type="EMBL" id="CADCXV010000747">
    <property type="protein sequence ID" value="CAB0034603.1"/>
    <property type="molecule type" value="Genomic_DNA"/>
</dbReference>
<organism evidence="2 3">
    <name type="scientific">Trichogramma brassicae</name>
    <dbReference type="NCBI Taxonomy" id="86971"/>
    <lineage>
        <taxon>Eukaryota</taxon>
        <taxon>Metazoa</taxon>
        <taxon>Ecdysozoa</taxon>
        <taxon>Arthropoda</taxon>
        <taxon>Hexapoda</taxon>
        <taxon>Insecta</taxon>
        <taxon>Pterygota</taxon>
        <taxon>Neoptera</taxon>
        <taxon>Endopterygota</taxon>
        <taxon>Hymenoptera</taxon>
        <taxon>Apocrita</taxon>
        <taxon>Proctotrupomorpha</taxon>
        <taxon>Chalcidoidea</taxon>
        <taxon>Trichogrammatidae</taxon>
        <taxon>Trichogramma</taxon>
    </lineage>
</organism>
<feature type="compositionally biased region" description="Low complexity" evidence="1">
    <location>
        <begin position="172"/>
        <end position="186"/>
    </location>
</feature>
<protein>
    <submittedName>
        <fullName evidence="2">Uncharacterized protein</fullName>
    </submittedName>
</protein>
<accession>A0A6H5I9E2</accession>
<evidence type="ECO:0000256" key="1">
    <source>
        <dbReference type="SAM" id="MobiDB-lite"/>
    </source>
</evidence>
<reference evidence="2 3" key="1">
    <citation type="submission" date="2020-02" db="EMBL/GenBank/DDBJ databases">
        <authorList>
            <person name="Ferguson B K."/>
        </authorList>
    </citation>
    <scope>NUCLEOTIDE SEQUENCE [LARGE SCALE GENOMIC DNA]</scope>
</reference>
<feature type="compositionally biased region" description="Low complexity" evidence="1">
    <location>
        <begin position="152"/>
        <end position="163"/>
    </location>
</feature>
<dbReference type="AlphaFoldDB" id="A0A6H5I9E2"/>